<dbReference type="Proteomes" id="UP000053617">
    <property type="component" value="Unassembled WGS sequence"/>
</dbReference>
<reference evidence="3 4" key="1">
    <citation type="submission" date="2015-01" db="EMBL/GenBank/DDBJ databases">
        <title>The Genome Sequence of Rhinocladiella mackenzie CBS 650.93.</title>
        <authorList>
            <consortium name="The Broad Institute Genomics Platform"/>
            <person name="Cuomo C."/>
            <person name="de Hoog S."/>
            <person name="Gorbushina A."/>
            <person name="Stielow B."/>
            <person name="Teixiera M."/>
            <person name="Abouelleil A."/>
            <person name="Chapman S.B."/>
            <person name="Priest M."/>
            <person name="Young S.K."/>
            <person name="Wortman J."/>
            <person name="Nusbaum C."/>
            <person name="Birren B."/>
        </authorList>
    </citation>
    <scope>NUCLEOTIDE SEQUENCE [LARGE SCALE GENOMIC DNA]</scope>
    <source>
        <strain evidence="3 4">CBS 650.93</strain>
    </source>
</reference>
<evidence type="ECO:0000313" key="4">
    <source>
        <dbReference type="Proteomes" id="UP000053617"/>
    </source>
</evidence>
<evidence type="ECO:0000259" key="2">
    <source>
        <dbReference type="Pfam" id="PF07110"/>
    </source>
</evidence>
<dbReference type="VEuPathDB" id="FungiDB:Z518_01790"/>
<dbReference type="GO" id="GO:0016491">
    <property type="term" value="F:oxidoreductase activity"/>
    <property type="evidence" value="ECO:0007669"/>
    <property type="project" value="InterPro"/>
</dbReference>
<dbReference type="NCBIfam" id="TIGR02118">
    <property type="entry name" value="EthD family reductase"/>
    <property type="match status" value="1"/>
</dbReference>
<dbReference type="InterPro" id="IPR009799">
    <property type="entry name" value="EthD_dom"/>
</dbReference>
<dbReference type="Pfam" id="PF07110">
    <property type="entry name" value="EthD"/>
    <property type="match status" value="1"/>
</dbReference>
<protein>
    <recommendedName>
        <fullName evidence="2">EthD domain-containing protein</fullName>
    </recommendedName>
</protein>
<name>A0A0D2J4Q7_9EURO</name>
<dbReference type="SUPFAM" id="SSF54909">
    <property type="entry name" value="Dimeric alpha+beta barrel"/>
    <property type="match status" value="1"/>
</dbReference>
<dbReference type="Gene3D" id="3.30.70.100">
    <property type="match status" value="1"/>
</dbReference>
<dbReference type="STRING" id="1442369.A0A0D2J4Q7"/>
<dbReference type="OrthoDB" id="4131992at2759"/>
<dbReference type="InterPro" id="IPR011008">
    <property type="entry name" value="Dimeric_a/b-barrel"/>
</dbReference>
<gene>
    <name evidence="3" type="ORF">Z518_01790</name>
</gene>
<dbReference type="EMBL" id="KN847475">
    <property type="protein sequence ID" value="KIX10706.1"/>
    <property type="molecule type" value="Genomic_DNA"/>
</dbReference>
<comment type="similarity">
    <text evidence="1">Belongs to the tpcK family.</text>
</comment>
<accession>A0A0D2J4Q7</accession>
<sequence>MTCRVLILVYRKPGMTPEDFKRHYETVHIPLVREIAGPTFPLSHVRRYIRRTKQPDGTYSAALLSGVQGDFGFDAVSELTYEDEVAFRESFAAMNAPEAAKRISEDCAMFMDQSKAPVVLLEDCVETCR</sequence>
<keyword evidence="4" id="KW-1185">Reference proteome</keyword>
<dbReference type="HOGENOM" id="CLU_115019_2_2_1"/>
<organism evidence="3 4">
    <name type="scientific">Rhinocladiella mackenziei CBS 650.93</name>
    <dbReference type="NCBI Taxonomy" id="1442369"/>
    <lineage>
        <taxon>Eukaryota</taxon>
        <taxon>Fungi</taxon>
        <taxon>Dikarya</taxon>
        <taxon>Ascomycota</taxon>
        <taxon>Pezizomycotina</taxon>
        <taxon>Eurotiomycetes</taxon>
        <taxon>Chaetothyriomycetidae</taxon>
        <taxon>Chaetothyriales</taxon>
        <taxon>Herpotrichiellaceae</taxon>
        <taxon>Rhinocladiella</taxon>
    </lineage>
</organism>
<evidence type="ECO:0000256" key="1">
    <source>
        <dbReference type="ARBA" id="ARBA00005986"/>
    </source>
</evidence>
<dbReference type="RefSeq" id="XP_013277842.1">
    <property type="nucleotide sequence ID" value="XM_013422388.1"/>
</dbReference>
<feature type="domain" description="EthD" evidence="2">
    <location>
        <begin position="12"/>
        <end position="114"/>
    </location>
</feature>
<dbReference type="GeneID" id="25289861"/>
<evidence type="ECO:0000313" key="3">
    <source>
        <dbReference type="EMBL" id="KIX10706.1"/>
    </source>
</evidence>
<proteinExistence type="inferred from homology"/>
<dbReference type="AlphaFoldDB" id="A0A0D2J4Q7"/>